<dbReference type="Gene3D" id="2.160.10.10">
    <property type="entry name" value="Hexapeptide repeat proteins"/>
    <property type="match status" value="1"/>
</dbReference>
<evidence type="ECO:0000313" key="4">
    <source>
        <dbReference type="EMBL" id="ERK55052.1"/>
    </source>
</evidence>
<organism evidence="4 5">
    <name type="scientific">Propionibacterium acidifaciens F0233</name>
    <dbReference type="NCBI Taxonomy" id="553198"/>
    <lineage>
        <taxon>Bacteria</taxon>
        <taxon>Bacillati</taxon>
        <taxon>Actinomycetota</taxon>
        <taxon>Actinomycetes</taxon>
        <taxon>Propionibacteriales</taxon>
        <taxon>Propionibacteriaceae</taxon>
        <taxon>Propionibacterium</taxon>
    </lineage>
</organism>
<protein>
    <submittedName>
        <fullName evidence="4">Transferase hexapeptide repeat protein</fullName>
    </submittedName>
</protein>
<dbReference type="RefSeq" id="WP_021797724.1">
    <property type="nucleotide sequence ID" value="NZ_ACVN02000196.1"/>
</dbReference>
<evidence type="ECO:0000313" key="5">
    <source>
        <dbReference type="Proteomes" id="UP000017052"/>
    </source>
</evidence>
<dbReference type="Pfam" id="PF00132">
    <property type="entry name" value="Hexapep"/>
    <property type="match status" value="1"/>
</dbReference>
<dbReference type="InterPro" id="IPR051159">
    <property type="entry name" value="Hexapeptide_acetyltransf"/>
</dbReference>
<comment type="caution">
    <text evidence="4">The sequence shown here is derived from an EMBL/GenBank/DDBJ whole genome shotgun (WGS) entry which is preliminary data.</text>
</comment>
<dbReference type="OrthoDB" id="2643438at2"/>
<sequence>MTDPTQAPHLHRLAEFTGRGYDKGRGRLMCAAWALVAEPAQRSVLMPPRLRALLLRAFGARIGRGTLIRHGVRIHWPWKLTVGRDCWIGVGVALLDPAPITIGDDVCLSQQAMLCTGSHRADDPRFEVDLGPIVVGSGSWIAARATVLRGVTIGRDAVVGATALVTRDVPDGARILAPRAEERVR</sequence>
<dbReference type="GeneID" id="95360747"/>
<dbReference type="EMBL" id="ACVN02000196">
    <property type="protein sequence ID" value="ERK55052.1"/>
    <property type="molecule type" value="Genomic_DNA"/>
</dbReference>
<proteinExistence type="inferred from homology"/>
<evidence type="ECO:0000256" key="3">
    <source>
        <dbReference type="ARBA" id="ARBA00022737"/>
    </source>
</evidence>
<dbReference type="Pfam" id="PF14602">
    <property type="entry name" value="Hexapep_2"/>
    <property type="match status" value="1"/>
</dbReference>
<dbReference type="SUPFAM" id="SSF51161">
    <property type="entry name" value="Trimeric LpxA-like enzymes"/>
    <property type="match status" value="1"/>
</dbReference>
<dbReference type="PANTHER" id="PTHR23416">
    <property type="entry name" value="SIALIC ACID SYNTHASE-RELATED"/>
    <property type="match status" value="1"/>
</dbReference>
<gene>
    <name evidence="4" type="ORF">HMPREF0682_0820</name>
</gene>
<keyword evidence="5" id="KW-1185">Reference proteome</keyword>
<dbReference type="InterPro" id="IPR018357">
    <property type="entry name" value="Hexapep_transf_CS"/>
</dbReference>
<name>U2RWP5_9ACTN</name>
<accession>U2RWP5</accession>
<dbReference type="InterPro" id="IPR001451">
    <property type="entry name" value="Hexapep"/>
</dbReference>
<comment type="similarity">
    <text evidence="1">Belongs to the transferase hexapeptide repeat family.</text>
</comment>
<reference evidence="4" key="1">
    <citation type="submission" date="2013-08" db="EMBL/GenBank/DDBJ databases">
        <authorList>
            <person name="Durkin A.S."/>
            <person name="Haft D.R."/>
            <person name="McCorrison J."/>
            <person name="Torralba M."/>
            <person name="Gillis M."/>
            <person name="Haft D.H."/>
            <person name="Methe B."/>
            <person name="Sutton G."/>
            <person name="Nelson K.E."/>
        </authorList>
    </citation>
    <scope>NUCLEOTIDE SEQUENCE [LARGE SCALE GENOMIC DNA]</scope>
    <source>
        <strain evidence="4">F0233</strain>
    </source>
</reference>
<dbReference type="AlphaFoldDB" id="U2RWP5"/>
<dbReference type="Proteomes" id="UP000017052">
    <property type="component" value="Unassembled WGS sequence"/>
</dbReference>
<evidence type="ECO:0000256" key="2">
    <source>
        <dbReference type="ARBA" id="ARBA00022679"/>
    </source>
</evidence>
<dbReference type="GO" id="GO:0008374">
    <property type="term" value="F:O-acyltransferase activity"/>
    <property type="evidence" value="ECO:0007669"/>
    <property type="project" value="TreeGrafter"/>
</dbReference>
<evidence type="ECO:0000256" key="1">
    <source>
        <dbReference type="ARBA" id="ARBA00007274"/>
    </source>
</evidence>
<keyword evidence="3" id="KW-0677">Repeat</keyword>
<dbReference type="PANTHER" id="PTHR23416:SF23">
    <property type="entry name" value="ACETYLTRANSFERASE C18B11.09C-RELATED"/>
    <property type="match status" value="1"/>
</dbReference>
<keyword evidence="2 4" id="KW-0808">Transferase</keyword>
<dbReference type="InterPro" id="IPR011004">
    <property type="entry name" value="Trimer_LpxA-like_sf"/>
</dbReference>
<dbReference type="GO" id="GO:0005829">
    <property type="term" value="C:cytosol"/>
    <property type="evidence" value="ECO:0007669"/>
    <property type="project" value="TreeGrafter"/>
</dbReference>
<dbReference type="PROSITE" id="PS00101">
    <property type="entry name" value="HEXAPEP_TRANSFERASES"/>
    <property type="match status" value="1"/>
</dbReference>